<feature type="compositionally biased region" description="Low complexity" evidence="2">
    <location>
        <begin position="178"/>
        <end position="190"/>
    </location>
</feature>
<feature type="region of interest" description="Disordered" evidence="2">
    <location>
        <begin position="396"/>
        <end position="513"/>
    </location>
</feature>
<evidence type="ECO:0000256" key="1">
    <source>
        <dbReference type="SAM" id="Coils"/>
    </source>
</evidence>
<dbReference type="AlphaFoldDB" id="A0AAV9X9B0"/>
<keyword evidence="1" id="KW-0175">Coiled coil</keyword>
<feature type="compositionally biased region" description="Acidic residues" evidence="2">
    <location>
        <begin position="289"/>
        <end position="300"/>
    </location>
</feature>
<dbReference type="Pfam" id="PF20994">
    <property type="entry name" value="CENPU"/>
    <property type="match status" value="1"/>
</dbReference>
<name>A0AAV9X9B0_9PEZI</name>
<keyword evidence="5" id="KW-1185">Reference proteome</keyword>
<feature type="compositionally biased region" description="Low complexity" evidence="2">
    <location>
        <begin position="46"/>
        <end position="55"/>
    </location>
</feature>
<feature type="compositionally biased region" description="Basic and acidic residues" evidence="2">
    <location>
        <begin position="1"/>
        <end position="18"/>
    </location>
</feature>
<reference evidence="4 5" key="1">
    <citation type="submission" date="2019-10" db="EMBL/GenBank/DDBJ databases">
        <authorList>
            <person name="Palmer J.M."/>
        </authorList>
    </citation>
    <scope>NUCLEOTIDE SEQUENCE [LARGE SCALE GENOMIC DNA]</scope>
    <source>
        <strain evidence="4 5">TWF694</strain>
    </source>
</reference>
<feature type="compositionally biased region" description="Acidic residues" evidence="2">
    <location>
        <begin position="318"/>
        <end position="328"/>
    </location>
</feature>
<evidence type="ECO:0000259" key="3">
    <source>
        <dbReference type="Pfam" id="PF20994"/>
    </source>
</evidence>
<evidence type="ECO:0000256" key="2">
    <source>
        <dbReference type="SAM" id="MobiDB-lite"/>
    </source>
</evidence>
<gene>
    <name evidence="4" type="ORF">TWF694_010249</name>
</gene>
<feature type="compositionally biased region" description="Basic residues" evidence="2">
    <location>
        <begin position="495"/>
        <end position="505"/>
    </location>
</feature>
<feature type="compositionally biased region" description="Acidic residues" evidence="2">
    <location>
        <begin position="431"/>
        <end position="440"/>
    </location>
</feature>
<dbReference type="InterPro" id="IPR048743">
    <property type="entry name" value="AME1"/>
</dbReference>
<feature type="coiled-coil region" evidence="1">
    <location>
        <begin position="602"/>
        <end position="650"/>
    </location>
</feature>
<proteinExistence type="predicted"/>
<feature type="compositionally biased region" description="Basic residues" evidence="2">
    <location>
        <begin position="399"/>
        <end position="410"/>
    </location>
</feature>
<sequence length="737" mass="82248">MSDITRLRHEERMAERRRGAGNRVVTQTFGFDLPLITATPPEARAPKPIETTEPINPEPKEPSAALQQVVEETQRRRSGRLSRGASVLSTSSAQDVAAERDESARKRRRLESHSPRRSISSRRSASAVIETQKDAMSNGIPTPQIVATEAPVEGAAVEPVHSTPINRTTPRVSPRRISLALEPSLGLSSPSPMPPKGSQLEVPSSVSPEPLRFIPEIPADEVAITPEAAQPSAEPTPATPTPVSSGLRSARGRRSKPAIAATTPVPRGKRRRQPSPDKFVTPEKPPTPEPEDLDEYEEEPTNITIDQSIREEIVDTPPAEEEELPAVEDSIVEEDIIEEEVVEKLPSKRRGRKPKAKKLFAKEVIPEEPIAEEEEIVEETVEEVTEEIIEEEVLEKQPLKRRGRKPKTKKLSVEIPYDDLPVVEEAVLSDVEPEEQEVDPDTSRLEVVDEEDGDIPEVEDEELEEVGEEDEEEEAANSRPLSQARSQKRAPNPSKRGRQPGKSKRRNENGELKETFDITVYRIPKQGDLNLKFPKQPNNIQIVSEFLLGIIDKQLDSLSLRRGEEKDREERARMKIRQTVVQNLSSELENRFIGMASKADNIKMKTGQLRRLQKEKAQLRDELMELRESREDIARQMDAVRKKHEEASAKAHKQQYINDTLQHLEMVLEQGSTKAAAVPPENRVETIAGLDGLLSSVTEDMCGAVGDLSAGGGTSILEQVKEMNRFLEAATEALRKR</sequence>
<evidence type="ECO:0000313" key="4">
    <source>
        <dbReference type="EMBL" id="KAK6538675.1"/>
    </source>
</evidence>
<evidence type="ECO:0000313" key="5">
    <source>
        <dbReference type="Proteomes" id="UP001365542"/>
    </source>
</evidence>
<organism evidence="4 5">
    <name type="scientific">Orbilia ellipsospora</name>
    <dbReference type="NCBI Taxonomy" id="2528407"/>
    <lineage>
        <taxon>Eukaryota</taxon>
        <taxon>Fungi</taxon>
        <taxon>Dikarya</taxon>
        <taxon>Ascomycota</taxon>
        <taxon>Pezizomycotina</taxon>
        <taxon>Orbiliomycetes</taxon>
        <taxon>Orbiliales</taxon>
        <taxon>Orbiliaceae</taxon>
        <taxon>Orbilia</taxon>
    </lineage>
</organism>
<accession>A0AAV9X9B0</accession>
<dbReference type="EMBL" id="JAVHJO010000007">
    <property type="protein sequence ID" value="KAK6538675.1"/>
    <property type="molecule type" value="Genomic_DNA"/>
</dbReference>
<protein>
    <recommendedName>
        <fullName evidence="3">Inner kinetochore subunit AME1 domain-containing protein</fullName>
    </recommendedName>
</protein>
<feature type="compositionally biased region" description="Basic residues" evidence="2">
    <location>
        <begin position="105"/>
        <end position="120"/>
    </location>
</feature>
<feature type="compositionally biased region" description="Acidic residues" evidence="2">
    <location>
        <begin position="448"/>
        <end position="475"/>
    </location>
</feature>
<feature type="compositionally biased region" description="Low complexity" evidence="2">
    <location>
        <begin position="225"/>
        <end position="249"/>
    </location>
</feature>
<dbReference type="Proteomes" id="UP001365542">
    <property type="component" value="Unassembled WGS sequence"/>
</dbReference>
<feature type="region of interest" description="Disordered" evidence="2">
    <location>
        <begin position="1"/>
        <end position="328"/>
    </location>
</feature>
<comment type="caution">
    <text evidence="4">The sequence shown here is derived from an EMBL/GenBank/DDBJ whole genome shotgun (WGS) entry which is preliminary data.</text>
</comment>
<feature type="domain" description="Inner kinetochore subunit AME1" evidence="3">
    <location>
        <begin position="538"/>
        <end position="729"/>
    </location>
</feature>